<comment type="caution">
    <text evidence="1">The sequence shown here is derived from an EMBL/GenBank/DDBJ whole genome shotgun (WGS) entry which is preliminary data.</text>
</comment>
<evidence type="ECO:0000313" key="1">
    <source>
        <dbReference type="EMBL" id="KAK3488178.1"/>
    </source>
</evidence>
<name>A0AAJ0I2L7_9PEZI</name>
<dbReference type="EMBL" id="JAULSX010000007">
    <property type="protein sequence ID" value="KAK3488178.1"/>
    <property type="molecule type" value="Genomic_DNA"/>
</dbReference>
<sequence length="137" mass="14949">MICCEQALTRSTKEPLLACTGTLDKVTFDVGQDGRGLGSLEAISSVARSSKGTMMPVGKMDRREIEAKYTSRYKDDKGAAVSIGDDDGFWRRRPRSNCPLSSSDIEGLAPDRCLPLGWTYETTRGHDGQRTTGRTVA</sequence>
<dbReference type="Proteomes" id="UP001285908">
    <property type="component" value="Unassembled WGS sequence"/>
</dbReference>
<proteinExistence type="predicted"/>
<organism evidence="1 2">
    <name type="scientific">Neurospora hispaniola</name>
    <dbReference type="NCBI Taxonomy" id="588809"/>
    <lineage>
        <taxon>Eukaryota</taxon>
        <taxon>Fungi</taxon>
        <taxon>Dikarya</taxon>
        <taxon>Ascomycota</taxon>
        <taxon>Pezizomycotina</taxon>
        <taxon>Sordariomycetes</taxon>
        <taxon>Sordariomycetidae</taxon>
        <taxon>Sordariales</taxon>
        <taxon>Sordariaceae</taxon>
        <taxon>Neurospora</taxon>
    </lineage>
</organism>
<reference evidence="1 2" key="1">
    <citation type="journal article" date="2023" name="Mol. Phylogenet. Evol.">
        <title>Genome-scale phylogeny and comparative genomics of the fungal order Sordariales.</title>
        <authorList>
            <person name="Hensen N."/>
            <person name="Bonometti L."/>
            <person name="Westerberg I."/>
            <person name="Brannstrom I.O."/>
            <person name="Guillou S."/>
            <person name="Cros-Aarteil S."/>
            <person name="Calhoun S."/>
            <person name="Haridas S."/>
            <person name="Kuo A."/>
            <person name="Mondo S."/>
            <person name="Pangilinan J."/>
            <person name="Riley R."/>
            <person name="LaButti K."/>
            <person name="Andreopoulos B."/>
            <person name="Lipzen A."/>
            <person name="Chen C."/>
            <person name="Yan M."/>
            <person name="Daum C."/>
            <person name="Ng V."/>
            <person name="Clum A."/>
            <person name="Steindorff A."/>
            <person name="Ohm R.A."/>
            <person name="Martin F."/>
            <person name="Silar P."/>
            <person name="Natvig D.O."/>
            <person name="Lalanne C."/>
            <person name="Gautier V."/>
            <person name="Ament-Velasquez S.L."/>
            <person name="Kruys A."/>
            <person name="Hutchinson M.I."/>
            <person name="Powell A.J."/>
            <person name="Barry K."/>
            <person name="Miller A.N."/>
            <person name="Grigoriev I.V."/>
            <person name="Debuchy R."/>
            <person name="Gladieux P."/>
            <person name="Hiltunen Thoren M."/>
            <person name="Johannesson H."/>
        </authorList>
    </citation>
    <scope>NUCLEOTIDE SEQUENCE [LARGE SCALE GENOMIC DNA]</scope>
    <source>
        <strain evidence="1 2">FGSC 10403</strain>
    </source>
</reference>
<evidence type="ECO:0000313" key="2">
    <source>
        <dbReference type="Proteomes" id="UP001285908"/>
    </source>
</evidence>
<dbReference type="GeneID" id="87872999"/>
<gene>
    <name evidence="1" type="ORF">B0T23DRAFT_323841</name>
</gene>
<protein>
    <submittedName>
        <fullName evidence="1">Uncharacterized protein</fullName>
    </submittedName>
</protein>
<dbReference type="RefSeq" id="XP_062690305.1">
    <property type="nucleotide sequence ID" value="XM_062835377.1"/>
</dbReference>
<accession>A0AAJ0I2L7</accession>
<dbReference type="AlphaFoldDB" id="A0AAJ0I2L7"/>
<keyword evidence="2" id="KW-1185">Reference proteome</keyword>